<keyword evidence="5" id="KW-0234">DNA repair</keyword>
<feature type="region of interest" description="Disordered" evidence="9">
    <location>
        <begin position="213"/>
        <end position="238"/>
    </location>
</feature>
<dbReference type="SMART" id="SM00240">
    <property type="entry name" value="FHA"/>
    <property type="match status" value="1"/>
</dbReference>
<dbReference type="Pfam" id="PF12738">
    <property type="entry name" value="PTCB-BRCT"/>
    <property type="match status" value="1"/>
</dbReference>
<evidence type="ECO:0000256" key="3">
    <source>
        <dbReference type="ARBA" id="ARBA00022454"/>
    </source>
</evidence>
<keyword evidence="7" id="KW-0131">Cell cycle</keyword>
<dbReference type="GO" id="GO:0030870">
    <property type="term" value="C:Mre11 complex"/>
    <property type="evidence" value="ECO:0007669"/>
    <property type="project" value="InterPro"/>
</dbReference>
<dbReference type="AlphaFoldDB" id="A0A0M0JXZ0"/>
<dbReference type="PANTHER" id="PTHR12162">
    <property type="entry name" value="NIBRIN-RELATED"/>
    <property type="match status" value="1"/>
</dbReference>
<dbReference type="InterPro" id="IPR000253">
    <property type="entry name" value="FHA_dom"/>
</dbReference>
<dbReference type="SUPFAM" id="SSF49879">
    <property type="entry name" value="SMAD/FHA domain"/>
    <property type="match status" value="1"/>
</dbReference>
<evidence type="ECO:0000256" key="4">
    <source>
        <dbReference type="ARBA" id="ARBA00022763"/>
    </source>
</evidence>
<dbReference type="Proteomes" id="UP000037460">
    <property type="component" value="Unassembled WGS sequence"/>
</dbReference>
<gene>
    <name evidence="11" type="ORF">Ctob_011920</name>
</gene>
<dbReference type="InterPro" id="IPR008984">
    <property type="entry name" value="SMAD_FHA_dom_sf"/>
</dbReference>
<dbReference type="InterPro" id="IPR001357">
    <property type="entry name" value="BRCT_dom"/>
</dbReference>
<dbReference type="Pfam" id="PF00498">
    <property type="entry name" value="FHA"/>
    <property type="match status" value="1"/>
</dbReference>
<dbReference type="GO" id="GO:0007095">
    <property type="term" value="P:mitotic G2 DNA damage checkpoint signaling"/>
    <property type="evidence" value="ECO:0007669"/>
    <property type="project" value="InterPro"/>
</dbReference>
<name>A0A0M0JXZ0_9EUKA</name>
<dbReference type="GO" id="GO:0005694">
    <property type="term" value="C:chromosome"/>
    <property type="evidence" value="ECO:0007669"/>
    <property type="project" value="UniProtKB-SubCell"/>
</dbReference>
<dbReference type="InterPro" id="IPR040227">
    <property type="entry name" value="Nibrin-rel"/>
</dbReference>
<keyword evidence="12" id="KW-1185">Reference proteome</keyword>
<reference evidence="12" key="1">
    <citation type="journal article" date="2015" name="PLoS Genet.">
        <title>Genome Sequence and Transcriptome Analyses of Chrysochromulina tobin: Metabolic Tools for Enhanced Algal Fitness in the Prominent Order Prymnesiales (Haptophyceae).</title>
        <authorList>
            <person name="Hovde B.T."/>
            <person name="Deodato C.R."/>
            <person name="Hunsperger H.M."/>
            <person name="Ryken S.A."/>
            <person name="Yost W."/>
            <person name="Jha R.K."/>
            <person name="Patterson J."/>
            <person name="Monnat R.J. Jr."/>
            <person name="Barlow S.B."/>
            <person name="Starkenburg S.R."/>
            <person name="Cattolico R.A."/>
        </authorList>
    </citation>
    <scope>NUCLEOTIDE SEQUENCE</scope>
    <source>
        <strain evidence="12">CCMP291</strain>
    </source>
</reference>
<feature type="non-terminal residue" evidence="11">
    <location>
        <position position="238"/>
    </location>
</feature>
<comment type="caution">
    <text evidence="11">The sequence shown here is derived from an EMBL/GenBank/DDBJ whole genome shotgun (WGS) entry which is preliminary data.</text>
</comment>
<evidence type="ECO:0000256" key="1">
    <source>
        <dbReference type="ARBA" id="ARBA00004123"/>
    </source>
</evidence>
<keyword evidence="3" id="KW-0158">Chromosome</keyword>
<comment type="subcellular location">
    <subcellularLocation>
        <location evidence="2">Chromosome</location>
    </subcellularLocation>
    <subcellularLocation>
        <location evidence="1">Nucleus</location>
    </subcellularLocation>
</comment>
<evidence type="ECO:0000256" key="8">
    <source>
        <dbReference type="ARBA" id="ARBA00044757"/>
    </source>
</evidence>
<dbReference type="PANTHER" id="PTHR12162:SF0">
    <property type="entry name" value="NIBRIN"/>
    <property type="match status" value="1"/>
</dbReference>
<dbReference type="GO" id="GO:0000724">
    <property type="term" value="P:double-strand break repair via homologous recombination"/>
    <property type="evidence" value="ECO:0007669"/>
    <property type="project" value="TreeGrafter"/>
</dbReference>
<dbReference type="PROSITE" id="PS50006">
    <property type="entry name" value="FHA_DOMAIN"/>
    <property type="match status" value="1"/>
</dbReference>
<comment type="similarity">
    <text evidence="8">Belongs to the Nibrin family.</text>
</comment>
<organism evidence="11 12">
    <name type="scientific">Chrysochromulina tobinii</name>
    <dbReference type="NCBI Taxonomy" id="1460289"/>
    <lineage>
        <taxon>Eukaryota</taxon>
        <taxon>Haptista</taxon>
        <taxon>Haptophyta</taxon>
        <taxon>Prymnesiophyceae</taxon>
        <taxon>Prymnesiales</taxon>
        <taxon>Chrysochromulinaceae</taxon>
        <taxon>Chrysochromulina</taxon>
    </lineage>
</organism>
<evidence type="ECO:0000259" key="10">
    <source>
        <dbReference type="PROSITE" id="PS50006"/>
    </source>
</evidence>
<sequence length="238" mass="25679">MPFALRQLMKPGDSGDAPLSLLLPLPGDDRPSYLIGRKEGAIVLANDKSISRRHAELSVTDGRLFIKDLDSKFGTFINTQRLWNTEPTDAASLAESQPLLAEEPYGHPGGRRYAVPHGAKLKVGTTSFLVEHVPLVVCASGVSGDAKATHKAACERLGAAQAKEWREDVTHLVTPMMQWTPKFLYALGSLVPVVNPLWLHDASMRTAISDPLPDVNDAKYAPTPPAGARAESGLDARV</sequence>
<keyword evidence="4" id="KW-0227">DNA damage</keyword>
<accession>A0A0M0JXZ0</accession>
<dbReference type="SUPFAM" id="SSF52113">
    <property type="entry name" value="BRCT domain"/>
    <property type="match status" value="1"/>
</dbReference>
<evidence type="ECO:0000313" key="12">
    <source>
        <dbReference type="Proteomes" id="UP000037460"/>
    </source>
</evidence>
<dbReference type="Gene3D" id="3.40.50.10190">
    <property type="entry name" value="BRCT domain"/>
    <property type="match status" value="1"/>
</dbReference>
<evidence type="ECO:0000256" key="9">
    <source>
        <dbReference type="SAM" id="MobiDB-lite"/>
    </source>
</evidence>
<evidence type="ECO:0000256" key="7">
    <source>
        <dbReference type="ARBA" id="ARBA00023306"/>
    </source>
</evidence>
<dbReference type="CDD" id="cd00060">
    <property type="entry name" value="FHA"/>
    <property type="match status" value="1"/>
</dbReference>
<dbReference type="Gene3D" id="2.60.200.20">
    <property type="match status" value="1"/>
</dbReference>
<proteinExistence type="inferred from homology"/>
<dbReference type="EMBL" id="JWZX01002016">
    <property type="protein sequence ID" value="KOO31435.1"/>
    <property type="molecule type" value="Genomic_DNA"/>
</dbReference>
<protein>
    <submittedName>
        <fullName evidence="11">Nibrin</fullName>
    </submittedName>
</protein>
<evidence type="ECO:0000256" key="6">
    <source>
        <dbReference type="ARBA" id="ARBA00023242"/>
    </source>
</evidence>
<evidence type="ECO:0000256" key="5">
    <source>
        <dbReference type="ARBA" id="ARBA00023204"/>
    </source>
</evidence>
<dbReference type="GO" id="GO:0003684">
    <property type="term" value="F:damaged DNA binding"/>
    <property type="evidence" value="ECO:0007669"/>
    <property type="project" value="TreeGrafter"/>
</dbReference>
<keyword evidence="6" id="KW-0539">Nucleus</keyword>
<dbReference type="InterPro" id="IPR036420">
    <property type="entry name" value="BRCT_dom_sf"/>
</dbReference>
<dbReference type="OrthoDB" id="552194at2759"/>
<evidence type="ECO:0000256" key="2">
    <source>
        <dbReference type="ARBA" id="ARBA00004286"/>
    </source>
</evidence>
<evidence type="ECO:0000313" key="11">
    <source>
        <dbReference type="EMBL" id="KOO31435.1"/>
    </source>
</evidence>
<feature type="domain" description="FHA" evidence="10">
    <location>
        <begin position="33"/>
        <end position="82"/>
    </location>
</feature>